<dbReference type="RefSeq" id="WP_105050222.1">
    <property type="nucleotide sequence ID" value="NZ_CP150661.1"/>
</dbReference>
<comment type="caution">
    <text evidence="2">The sequence shown here is derived from an EMBL/GenBank/DDBJ whole genome shotgun (WGS) entry which is preliminary data.</text>
</comment>
<keyword evidence="1" id="KW-1133">Transmembrane helix</keyword>
<protein>
    <submittedName>
        <fullName evidence="2">Uncharacterized protein</fullName>
    </submittedName>
</protein>
<feature type="transmembrane region" description="Helical" evidence="1">
    <location>
        <begin position="7"/>
        <end position="25"/>
    </location>
</feature>
<organism evidence="2 3">
    <name type="scientific">Polaribacter butkevichii</name>
    <dbReference type="NCBI Taxonomy" id="218490"/>
    <lineage>
        <taxon>Bacteria</taxon>
        <taxon>Pseudomonadati</taxon>
        <taxon>Bacteroidota</taxon>
        <taxon>Flavobacteriia</taxon>
        <taxon>Flavobacteriales</taxon>
        <taxon>Flavobacteriaceae</taxon>
    </lineage>
</organism>
<accession>A0A2P6C8N9</accession>
<keyword evidence="1" id="KW-0472">Membrane</keyword>
<evidence type="ECO:0000256" key="1">
    <source>
        <dbReference type="SAM" id="Phobius"/>
    </source>
</evidence>
<evidence type="ECO:0000313" key="3">
    <source>
        <dbReference type="Proteomes" id="UP000247345"/>
    </source>
</evidence>
<evidence type="ECO:0000313" key="2">
    <source>
        <dbReference type="EMBL" id="PQJ69292.1"/>
    </source>
</evidence>
<dbReference type="EMBL" id="MSCK01000002">
    <property type="protein sequence ID" value="PQJ69292.1"/>
    <property type="molecule type" value="Genomic_DNA"/>
</dbReference>
<keyword evidence="3" id="KW-1185">Reference proteome</keyword>
<sequence length="124" mass="14430">MKKKHQIFKVILLIAIYCSGIYLSANTLPYLGTHNVSTNTEKATFSTTASKVFYTHTQQSENSISELVEFSLPNFELSSDDFIAISYANKLDFNSKFKQYKNYLDNTLIRHRKSDLIFPFHNFW</sequence>
<dbReference type="OrthoDB" id="982927at2"/>
<dbReference type="AlphaFoldDB" id="A0A2P6C8N9"/>
<proteinExistence type="predicted"/>
<reference evidence="2 3" key="1">
    <citation type="submission" date="2016-12" db="EMBL/GenBank/DDBJ databases">
        <title>Trade-off between light-utilization and light-protection in marine flavobacteria.</title>
        <authorList>
            <person name="Kumagai Y."/>
            <person name="Yoshizawa S."/>
            <person name="Kogure K."/>
            <person name="Iwasaki W."/>
        </authorList>
    </citation>
    <scope>NUCLEOTIDE SEQUENCE [LARGE SCALE GENOMIC DNA]</scope>
    <source>
        <strain evidence="2 3">KCTC 12100</strain>
    </source>
</reference>
<name>A0A2P6C8N9_9FLAO</name>
<keyword evidence="1" id="KW-0812">Transmembrane</keyword>
<gene>
    <name evidence="2" type="ORF">BTO14_14830</name>
</gene>
<dbReference type="Proteomes" id="UP000247345">
    <property type="component" value="Unassembled WGS sequence"/>
</dbReference>